<evidence type="ECO:0000256" key="1">
    <source>
        <dbReference type="SAM" id="MobiDB-lite"/>
    </source>
</evidence>
<feature type="compositionally biased region" description="Basic and acidic residues" evidence="1">
    <location>
        <begin position="32"/>
        <end position="41"/>
    </location>
</feature>
<accession>A0AAV7SUG1</accession>
<evidence type="ECO:0000313" key="2">
    <source>
        <dbReference type="EMBL" id="KAJ1167797.1"/>
    </source>
</evidence>
<name>A0AAV7SUG1_PLEWA</name>
<organism evidence="2 3">
    <name type="scientific">Pleurodeles waltl</name>
    <name type="common">Iberian ribbed newt</name>
    <dbReference type="NCBI Taxonomy" id="8319"/>
    <lineage>
        <taxon>Eukaryota</taxon>
        <taxon>Metazoa</taxon>
        <taxon>Chordata</taxon>
        <taxon>Craniata</taxon>
        <taxon>Vertebrata</taxon>
        <taxon>Euteleostomi</taxon>
        <taxon>Amphibia</taxon>
        <taxon>Batrachia</taxon>
        <taxon>Caudata</taxon>
        <taxon>Salamandroidea</taxon>
        <taxon>Salamandridae</taxon>
        <taxon>Pleurodelinae</taxon>
        <taxon>Pleurodeles</taxon>
    </lineage>
</organism>
<gene>
    <name evidence="2" type="ORF">NDU88_008185</name>
</gene>
<proteinExistence type="predicted"/>
<dbReference type="AlphaFoldDB" id="A0AAV7SUG1"/>
<protein>
    <submittedName>
        <fullName evidence="2">Uncharacterized protein</fullName>
    </submittedName>
</protein>
<feature type="region of interest" description="Disordered" evidence="1">
    <location>
        <begin position="1"/>
        <end position="50"/>
    </location>
</feature>
<evidence type="ECO:0000313" key="3">
    <source>
        <dbReference type="Proteomes" id="UP001066276"/>
    </source>
</evidence>
<sequence>MRAQASEENGERGAGETSGVDRGIEQQQESDPEPRGFDKQPDSGPEESTLVTAAREAPGEFSSHASGGAWQYQKEKRWLIPGAAIVVRQDLVKPEQWAPHTKVLITYVHGDQRLYPVATIILNWKGVEEQITVGMIPTLGEDLIIRTDYENFTPLLARASQDYVTNIWWEEAPYGKAEVEESPLRLKLNRKQKREQWQYYNAAPAMGSPKPGPQAATVLTMIESFRQAQREDPTLKNA</sequence>
<dbReference type="EMBL" id="JANPWB010000008">
    <property type="protein sequence ID" value="KAJ1167797.1"/>
    <property type="molecule type" value="Genomic_DNA"/>
</dbReference>
<keyword evidence="3" id="KW-1185">Reference proteome</keyword>
<dbReference type="Proteomes" id="UP001066276">
    <property type="component" value="Chromosome 4_2"/>
</dbReference>
<reference evidence="2" key="1">
    <citation type="journal article" date="2022" name="bioRxiv">
        <title>Sequencing and chromosome-scale assembly of the giantPleurodeles waltlgenome.</title>
        <authorList>
            <person name="Brown T."/>
            <person name="Elewa A."/>
            <person name="Iarovenko S."/>
            <person name="Subramanian E."/>
            <person name="Araus A.J."/>
            <person name="Petzold A."/>
            <person name="Susuki M."/>
            <person name="Suzuki K.-i.T."/>
            <person name="Hayashi T."/>
            <person name="Toyoda A."/>
            <person name="Oliveira C."/>
            <person name="Osipova E."/>
            <person name="Leigh N.D."/>
            <person name="Simon A."/>
            <person name="Yun M.H."/>
        </authorList>
    </citation>
    <scope>NUCLEOTIDE SEQUENCE</scope>
    <source>
        <strain evidence="2">20211129_DDA</strain>
        <tissue evidence="2">Liver</tissue>
    </source>
</reference>
<comment type="caution">
    <text evidence="2">The sequence shown here is derived from an EMBL/GenBank/DDBJ whole genome shotgun (WGS) entry which is preliminary data.</text>
</comment>